<name>I1CHS0_RHIO9</name>
<sequence>MRHSLYAYGRKPQFMVKRTSFNYFCLCFHKDSELTNEQGPVIRIDSFCEA</sequence>
<organism evidence="1 2">
    <name type="scientific">Rhizopus delemar (strain RA 99-880 / ATCC MYA-4621 / FGSC 9543 / NRRL 43880)</name>
    <name type="common">Mucormycosis agent</name>
    <name type="synonym">Rhizopus arrhizus var. delemar</name>
    <dbReference type="NCBI Taxonomy" id="246409"/>
    <lineage>
        <taxon>Eukaryota</taxon>
        <taxon>Fungi</taxon>
        <taxon>Fungi incertae sedis</taxon>
        <taxon>Mucoromycota</taxon>
        <taxon>Mucoromycotina</taxon>
        <taxon>Mucoromycetes</taxon>
        <taxon>Mucorales</taxon>
        <taxon>Mucorineae</taxon>
        <taxon>Rhizopodaceae</taxon>
        <taxon>Rhizopus</taxon>
    </lineage>
</organism>
<dbReference type="AlphaFoldDB" id="I1CHS0"/>
<dbReference type="InParanoid" id="I1CHS0"/>
<gene>
    <name evidence="1" type="ORF">RO3G_12711</name>
</gene>
<dbReference type="RefSeq" id="XP_067523396.1">
    <property type="nucleotide sequence ID" value="XM_067667295.1"/>
</dbReference>
<protein>
    <submittedName>
        <fullName evidence="1">Uncharacterized protein</fullName>
    </submittedName>
</protein>
<dbReference type="Proteomes" id="UP000009138">
    <property type="component" value="Unassembled WGS sequence"/>
</dbReference>
<reference evidence="1 2" key="1">
    <citation type="journal article" date="2009" name="PLoS Genet.">
        <title>Genomic analysis of the basal lineage fungus Rhizopus oryzae reveals a whole-genome duplication.</title>
        <authorList>
            <person name="Ma L.-J."/>
            <person name="Ibrahim A.S."/>
            <person name="Skory C."/>
            <person name="Grabherr M.G."/>
            <person name="Burger G."/>
            <person name="Butler M."/>
            <person name="Elias M."/>
            <person name="Idnurm A."/>
            <person name="Lang B.F."/>
            <person name="Sone T."/>
            <person name="Abe A."/>
            <person name="Calvo S.E."/>
            <person name="Corrochano L.M."/>
            <person name="Engels R."/>
            <person name="Fu J."/>
            <person name="Hansberg W."/>
            <person name="Kim J.-M."/>
            <person name="Kodira C.D."/>
            <person name="Koehrsen M.J."/>
            <person name="Liu B."/>
            <person name="Miranda-Saavedra D."/>
            <person name="O'Leary S."/>
            <person name="Ortiz-Castellanos L."/>
            <person name="Poulter R."/>
            <person name="Rodriguez-Romero J."/>
            <person name="Ruiz-Herrera J."/>
            <person name="Shen Y.-Q."/>
            <person name="Zeng Q."/>
            <person name="Galagan J."/>
            <person name="Birren B.W."/>
            <person name="Cuomo C.A."/>
            <person name="Wickes B.L."/>
        </authorList>
    </citation>
    <scope>NUCLEOTIDE SEQUENCE [LARGE SCALE GENOMIC DNA]</scope>
    <source>
        <strain evidence="2">RA 99-880 / ATCC MYA-4621 / FGSC 9543 / NRRL 43880</strain>
    </source>
</reference>
<evidence type="ECO:0000313" key="1">
    <source>
        <dbReference type="EMBL" id="EIE88000.1"/>
    </source>
</evidence>
<dbReference type="GeneID" id="93619676"/>
<accession>I1CHS0</accession>
<proteinExistence type="predicted"/>
<evidence type="ECO:0000313" key="2">
    <source>
        <dbReference type="Proteomes" id="UP000009138"/>
    </source>
</evidence>
<dbReference type="EMBL" id="CH476742">
    <property type="protein sequence ID" value="EIE88000.1"/>
    <property type="molecule type" value="Genomic_DNA"/>
</dbReference>
<dbReference type="VEuPathDB" id="FungiDB:RO3G_12711"/>
<keyword evidence="2" id="KW-1185">Reference proteome</keyword>